<organism evidence="4 5">
    <name type="scientific">Thalassobacterium maritimum</name>
    <dbReference type="NCBI Taxonomy" id="3041265"/>
    <lineage>
        <taxon>Bacteria</taxon>
        <taxon>Pseudomonadati</taxon>
        <taxon>Verrucomicrobiota</taxon>
        <taxon>Opitutia</taxon>
        <taxon>Puniceicoccales</taxon>
        <taxon>Coraliomargaritaceae</taxon>
        <taxon>Thalassobacterium</taxon>
    </lineage>
</organism>
<sequence length="299" mass="32223">MKLNQKPNRPNPLYIGARPPFDGKSAAGAGDASDELNPPADHGEQSYKGHQQLSGCVALVIGGDSGIGRAIALAYAREGADVAFTYHKNQSDAESTQQLLQQEAGVRTCAYQLDQSKAEHCKQLLQQVNSEFGRLDILVNNAATQTTYQTADAIDIEEFENTFKINAFGTFYLCKYALDIIQESGCIINTASIQSFDPSAYLLPYAATKAAIASMTKSFASFAIHKGIRVNAVAPGPVWTPLIPNTMPEDKIENFGSNTLLGRPAQPSELAHAYVFLASPQASYITGEIYPVTGGRQQI</sequence>
<gene>
    <name evidence="4" type="ORF">QEH52_09170</name>
</gene>
<comment type="similarity">
    <text evidence="1">Belongs to the short-chain dehydrogenases/reductases (SDR) family.</text>
</comment>
<evidence type="ECO:0000256" key="2">
    <source>
        <dbReference type="ARBA" id="ARBA00023002"/>
    </source>
</evidence>
<dbReference type="InterPro" id="IPR036291">
    <property type="entry name" value="NAD(P)-bd_dom_sf"/>
</dbReference>
<evidence type="ECO:0000313" key="5">
    <source>
        <dbReference type="Proteomes" id="UP001225316"/>
    </source>
</evidence>
<evidence type="ECO:0000256" key="1">
    <source>
        <dbReference type="ARBA" id="ARBA00006484"/>
    </source>
</evidence>
<dbReference type="PRINTS" id="PR00081">
    <property type="entry name" value="GDHRDH"/>
</dbReference>
<dbReference type="RefSeq" id="WP_308949898.1">
    <property type="nucleotide sequence ID" value="NZ_JARXHW010000017.1"/>
</dbReference>
<feature type="region of interest" description="Disordered" evidence="3">
    <location>
        <begin position="1"/>
        <end position="48"/>
    </location>
</feature>
<keyword evidence="5" id="KW-1185">Reference proteome</keyword>
<dbReference type="PRINTS" id="PR00080">
    <property type="entry name" value="SDRFAMILY"/>
</dbReference>
<reference evidence="4 5" key="1">
    <citation type="submission" date="2023-04" db="EMBL/GenBank/DDBJ databases">
        <title>A novel bacteria isolated from coastal sediment.</title>
        <authorList>
            <person name="Liu X.-J."/>
            <person name="Du Z.-J."/>
        </authorList>
    </citation>
    <scope>NUCLEOTIDE SEQUENCE [LARGE SCALE GENOMIC DNA]</scope>
    <source>
        <strain evidence="4 5">SDUM461003</strain>
    </source>
</reference>
<dbReference type="SUPFAM" id="SSF51735">
    <property type="entry name" value="NAD(P)-binding Rossmann-fold domains"/>
    <property type="match status" value="1"/>
</dbReference>
<name>A0ABU1AUC0_9BACT</name>
<keyword evidence="2" id="KW-0560">Oxidoreductase</keyword>
<comment type="caution">
    <text evidence="4">The sequence shown here is derived from an EMBL/GenBank/DDBJ whole genome shotgun (WGS) entry which is preliminary data.</text>
</comment>
<dbReference type="PANTHER" id="PTHR48107:SF16">
    <property type="entry name" value="NADPH-DEPENDENT ALDEHYDE REDUCTASE 1, CHLOROPLASTIC"/>
    <property type="match status" value="1"/>
</dbReference>
<dbReference type="Gene3D" id="3.40.50.720">
    <property type="entry name" value="NAD(P)-binding Rossmann-like Domain"/>
    <property type="match status" value="1"/>
</dbReference>
<dbReference type="InterPro" id="IPR020904">
    <property type="entry name" value="Sc_DH/Rdtase_CS"/>
</dbReference>
<dbReference type="Pfam" id="PF13561">
    <property type="entry name" value="adh_short_C2"/>
    <property type="match status" value="1"/>
</dbReference>
<dbReference type="Proteomes" id="UP001225316">
    <property type="component" value="Unassembled WGS sequence"/>
</dbReference>
<dbReference type="EMBL" id="JARXHW010000017">
    <property type="protein sequence ID" value="MDQ8207678.1"/>
    <property type="molecule type" value="Genomic_DNA"/>
</dbReference>
<evidence type="ECO:0000313" key="4">
    <source>
        <dbReference type="EMBL" id="MDQ8207678.1"/>
    </source>
</evidence>
<protein>
    <submittedName>
        <fullName evidence="4">SDR family oxidoreductase</fullName>
    </submittedName>
</protein>
<evidence type="ECO:0000256" key="3">
    <source>
        <dbReference type="SAM" id="MobiDB-lite"/>
    </source>
</evidence>
<proteinExistence type="inferred from homology"/>
<dbReference type="PANTHER" id="PTHR48107">
    <property type="entry name" value="NADPH-DEPENDENT ALDEHYDE REDUCTASE-LIKE PROTEIN, CHLOROPLASTIC-RELATED"/>
    <property type="match status" value="1"/>
</dbReference>
<accession>A0ABU1AUC0</accession>
<dbReference type="PROSITE" id="PS00061">
    <property type="entry name" value="ADH_SHORT"/>
    <property type="match status" value="1"/>
</dbReference>
<dbReference type="InterPro" id="IPR002347">
    <property type="entry name" value="SDR_fam"/>
</dbReference>